<dbReference type="PANTHER" id="PTHR43428">
    <property type="entry name" value="ARSENATE REDUCTASE"/>
    <property type="match status" value="1"/>
</dbReference>
<dbReference type="OrthoDB" id="9799372at2"/>
<dbReference type="SUPFAM" id="SSF52788">
    <property type="entry name" value="Phosphotyrosine protein phosphatases I"/>
    <property type="match status" value="1"/>
</dbReference>
<dbReference type="PANTHER" id="PTHR43428:SF1">
    <property type="entry name" value="ARSENATE REDUCTASE"/>
    <property type="match status" value="1"/>
</dbReference>
<keyword evidence="4" id="KW-1185">Reference proteome</keyword>
<protein>
    <submittedName>
        <fullName evidence="3">Protein-tyrosine-phosphatase</fullName>
    </submittedName>
</protein>
<proteinExistence type="predicted"/>
<dbReference type="Pfam" id="PF21234">
    <property type="entry name" value="Phosphatase-like_N"/>
    <property type="match status" value="1"/>
</dbReference>
<dbReference type="InterPro" id="IPR048716">
    <property type="entry name" value="Phosphatase-like_N"/>
</dbReference>
<dbReference type="NCBIfam" id="NF046112">
    <property type="entry name" value="MSMEG_6209_Nter"/>
    <property type="match status" value="1"/>
</dbReference>
<evidence type="ECO:0000313" key="3">
    <source>
        <dbReference type="EMBL" id="SDZ32249.1"/>
    </source>
</evidence>
<dbReference type="Gene3D" id="3.40.50.2300">
    <property type="match status" value="1"/>
</dbReference>
<feature type="domain" description="Phosphotyrosine protein phosphatase I" evidence="2">
    <location>
        <begin position="85"/>
        <end position="210"/>
    </location>
</feature>
<dbReference type="SMART" id="SM00226">
    <property type="entry name" value="LMWPc"/>
    <property type="match status" value="1"/>
</dbReference>
<name>A0A1H3S549_9PSEU</name>
<dbReference type="RefSeq" id="WP_091298598.1">
    <property type="nucleotide sequence ID" value="NZ_FNON01000012.1"/>
</dbReference>
<dbReference type="Pfam" id="PF01451">
    <property type="entry name" value="LMWPc"/>
    <property type="match status" value="1"/>
</dbReference>
<evidence type="ECO:0000259" key="2">
    <source>
        <dbReference type="SMART" id="SM00226"/>
    </source>
</evidence>
<sequence>MVNTTDGLPAREVALQLDRIVDELADKFHGVFGRETVEQYVRETYALLDEHASIKTHLATLTARFAQDRLTDLGKSQGLTHVTVPQVLFICVHNVGRSQMAAALLDHHAFGRVTVRSAGSQPSGRIPDEIVGALYELGVPLTSAFPKPLTDEVVRTADVVVTMGCGDACPVYPGKRYLDWDVADPTGKPIEAVRPIRDDIDRRVRHLLDELTD</sequence>
<reference evidence="3 4" key="1">
    <citation type="submission" date="2016-10" db="EMBL/GenBank/DDBJ databases">
        <authorList>
            <person name="de Groot N.N."/>
        </authorList>
    </citation>
    <scope>NUCLEOTIDE SEQUENCE [LARGE SCALE GENOMIC DNA]</scope>
    <source>
        <strain evidence="3 4">CPCC 202699</strain>
    </source>
</reference>
<dbReference type="InterPro" id="IPR036196">
    <property type="entry name" value="Ptyr_pPase_sf"/>
</dbReference>
<keyword evidence="1" id="KW-0059">Arsenical resistance</keyword>
<evidence type="ECO:0000256" key="1">
    <source>
        <dbReference type="ARBA" id="ARBA00022849"/>
    </source>
</evidence>
<dbReference type="AlphaFoldDB" id="A0A1H3S549"/>
<dbReference type="InterPro" id="IPR023485">
    <property type="entry name" value="Ptyr_pPase"/>
</dbReference>
<organism evidence="3 4">
    <name type="scientific">Amycolatopsis xylanica</name>
    <dbReference type="NCBI Taxonomy" id="589385"/>
    <lineage>
        <taxon>Bacteria</taxon>
        <taxon>Bacillati</taxon>
        <taxon>Actinomycetota</taxon>
        <taxon>Actinomycetes</taxon>
        <taxon>Pseudonocardiales</taxon>
        <taxon>Pseudonocardiaceae</taxon>
        <taxon>Amycolatopsis</taxon>
    </lineage>
</organism>
<dbReference type="Gene3D" id="1.10.8.1060">
    <property type="entry name" value="Corynebacterium glutamicum thioredoxin-dependent arsenate reductase, N-terminal domain"/>
    <property type="match status" value="1"/>
</dbReference>
<evidence type="ECO:0000313" key="4">
    <source>
        <dbReference type="Proteomes" id="UP000199515"/>
    </source>
</evidence>
<accession>A0A1H3S549</accession>
<dbReference type="CDD" id="cd16345">
    <property type="entry name" value="LMWP_ArsC"/>
    <property type="match status" value="1"/>
</dbReference>
<dbReference type="Proteomes" id="UP000199515">
    <property type="component" value="Unassembled WGS sequence"/>
</dbReference>
<dbReference type="GO" id="GO:0046685">
    <property type="term" value="P:response to arsenic-containing substance"/>
    <property type="evidence" value="ECO:0007669"/>
    <property type="project" value="UniProtKB-KW"/>
</dbReference>
<dbReference type="STRING" id="589385.SAMN05421504_112188"/>
<dbReference type="EMBL" id="FNON01000012">
    <property type="protein sequence ID" value="SDZ32249.1"/>
    <property type="molecule type" value="Genomic_DNA"/>
</dbReference>
<gene>
    <name evidence="3" type="ORF">SAMN05421504_112188</name>
</gene>